<evidence type="ECO:0000256" key="5">
    <source>
        <dbReference type="ARBA" id="ARBA00023242"/>
    </source>
</evidence>
<dbReference type="KEGG" id="aplc:110974378"/>
<feature type="compositionally biased region" description="Low complexity" evidence="7">
    <location>
        <begin position="285"/>
        <end position="304"/>
    </location>
</feature>
<evidence type="ECO:0000256" key="1">
    <source>
        <dbReference type="ARBA" id="ARBA00023015"/>
    </source>
</evidence>
<dbReference type="SUPFAM" id="SSF47454">
    <property type="entry name" value="A DNA-binding domain in eukaryotic transcription factors"/>
    <property type="match status" value="1"/>
</dbReference>
<evidence type="ECO:0000256" key="3">
    <source>
        <dbReference type="ARBA" id="ARBA00023159"/>
    </source>
</evidence>
<dbReference type="InterPro" id="IPR004826">
    <property type="entry name" value="bZIP_Maf"/>
</dbReference>
<evidence type="ECO:0000313" key="10">
    <source>
        <dbReference type="Proteomes" id="UP000694845"/>
    </source>
</evidence>
<feature type="coiled-coil region" evidence="6">
    <location>
        <begin position="672"/>
        <end position="706"/>
    </location>
</feature>
<dbReference type="CTD" id="4779"/>
<keyword evidence="10" id="KW-1185">Reference proteome</keyword>
<keyword evidence="1" id="KW-0805">Transcription regulation</keyword>
<dbReference type="Pfam" id="PF03131">
    <property type="entry name" value="bZIP_Maf"/>
    <property type="match status" value="1"/>
</dbReference>
<feature type="compositionally biased region" description="Basic and acidic residues" evidence="7">
    <location>
        <begin position="594"/>
        <end position="611"/>
    </location>
</feature>
<feature type="region of interest" description="Disordered" evidence="7">
    <location>
        <begin position="530"/>
        <end position="612"/>
    </location>
</feature>
<dbReference type="PANTHER" id="PTHR24411">
    <property type="entry name" value="NUCLEAR FACTOR ERYTHROID 2-RELATED FACTOR"/>
    <property type="match status" value="1"/>
</dbReference>
<feature type="region of interest" description="Disordered" evidence="7">
    <location>
        <begin position="482"/>
        <end position="518"/>
    </location>
</feature>
<dbReference type="Gene3D" id="1.10.880.10">
    <property type="entry name" value="Transcription factor, Skn-1-like, DNA-binding domain"/>
    <property type="match status" value="1"/>
</dbReference>
<evidence type="ECO:0000256" key="2">
    <source>
        <dbReference type="ARBA" id="ARBA00023125"/>
    </source>
</evidence>
<feature type="signal peptide" evidence="8">
    <location>
        <begin position="1"/>
        <end position="25"/>
    </location>
</feature>
<evidence type="ECO:0000256" key="8">
    <source>
        <dbReference type="SAM" id="SignalP"/>
    </source>
</evidence>
<keyword evidence="2" id="KW-0238">DNA-binding</keyword>
<feature type="region of interest" description="Disordered" evidence="7">
    <location>
        <begin position="737"/>
        <end position="759"/>
    </location>
</feature>
<dbReference type="Proteomes" id="UP000694845">
    <property type="component" value="Unplaced"/>
</dbReference>
<name>A0A8B7XNT4_ACAPL</name>
<dbReference type="InterPro" id="IPR004827">
    <property type="entry name" value="bZIP"/>
</dbReference>
<organism evidence="10 11">
    <name type="scientific">Acanthaster planci</name>
    <name type="common">Crown-of-thorns starfish</name>
    <dbReference type="NCBI Taxonomy" id="133434"/>
    <lineage>
        <taxon>Eukaryota</taxon>
        <taxon>Metazoa</taxon>
        <taxon>Echinodermata</taxon>
        <taxon>Eleutherozoa</taxon>
        <taxon>Asterozoa</taxon>
        <taxon>Asteroidea</taxon>
        <taxon>Valvatacea</taxon>
        <taxon>Valvatida</taxon>
        <taxon>Acanthasteridae</taxon>
        <taxon>Acanthaster</taxon>
    </lineage>
</organism>
<proteinExistence type="predicted"/>
<dbReference type="GO" id="GO:0000981">
    <property type="term" value="F:DNA-binding transcription factor activity, RNA polymerase II-specific"/>
    <property type="evidence" value="ECO:0007669"/>
    <property type="project" value="TreeGrafter"/>
</dbReference>
<dbReference type="OMA" id="KPWRDPF"/>
<keyword evidence="3" id="KW-0010">Activator</keyword>
<sequence>MHRKKPWRDPFLTLAVILSLLRVDWDDYMQRQLGSQLPEIHEILLGQSAALTETQFHNLYNSLDGSYVNFKNLDYDLHSQSAFRELNSLSHGLYPVSRDFREVSTWLLDRLEPNNVRSLPLVNVASAPNNNNNNDENNNNGEASEGEANGPAQNTLDGAVAVTHSGQNIVDLSPEDMDLIEALWRQDIDMGICREESYAFKEDLLVEKGEHADKLKPQQQSWDHFGYNIDGETGEYVPNPPGLEVVQPQTPQPTLPQVPVQPDGNISLEDCLQLLEDEYLPAVPQTDAEQHQAQQQQQPLSPQEQEQRWEDLASIPELTRQLHELPGLPYQAAVDMNITQPHTTQDAFAINATTNGNVNLQNATLAANRNVLPVELQRLYEFVQPPEVFSPLSNFANLSLSSTSPTGSINGQQNLNFSSFLLPDQTFSPTLETPMPNATDNQDNSSLLMELLNTSSVGEVDPMDVDFDEQIQNVMQAFGETNSTSSFEGSCSGFEDMSDGSSPYHTSDDGLEGATGYNASLDGNGLNGTSSGYGYHRQRGGSSCGGDSDSGSSFSSYNSQSSKPENVKHNHTYASSSSSPTSTRSSNSSKSSSTKKDKQNVVKLSRDEKRARSLKVPVPIDKIINLPVDAFNDMLKKYELNDAQLTLIRDIRRRGKNKVAAQNCRKRKINALVSVEVNIDSLKVEKEQLQLEREQIDKETSDMQARYEQLYSEVFQSMCDEHGDPVDPNEFTLQQMPDGSMFLVPRNSTDLDKDKNTEK</sequence>
<evidence type="ECO:0000256" key="7">
    <source>
        <dbReference type="SAM" id="MobiDB-lite"/>
    </source>
</evidence>
<keyword evidence="6" id="KW-0175">Coiled coil</keyword>
<feature type="domain" description="BZIP" evidence="9">
    <location>
        <begin position="647"/>
        <end position="710"/>
    </location>
</feature>
<dbReference type="PANTHER" id="PTHR24411:SF55">
    <property type="entry name" value="SEGMENTATION PROTEIN CAP'N'COLLAR"/>
    <property type="match status" value="1"/>
</dbReference>
<protein>
    <submittedName>
        <fullName evidence="11">Nuclear factor erythroid 2-related factor 1-like isoform X1</fullName>
    </submittedName>
</protein>
<evidence type="ECO:0000313" key="11">
    <source>
        <dbReference type="RefSeq" id="XP_022081665.1"/>
    </source>
</evidence>
<dbReference type="OrthoDB" id="7458135at2759"/>
<keyword evidence="4" id="KW-0804">Transcription</keyword>
<dbReference type="PROSITE" id="PS50217">
    <property type="entry name" value="BZIP"/>
    <property type="match status" value="1"/>
</dbReference>
<dbReference type="InterPro" id="IPR008917">
    <property type="entry name" value="TF_DNA-bd_sf"/>
</dbReference>
<feature type="region of interest" description="Disordered" evidence="7">
    <location>
        <begin position="285"/>
        <end position="308"/>
    </location>
</feature>
<dbReference type="SMART" id="SM00338">
    <property type="entry name" value="BRLZ"/>
    <property type="match status" value="1"/>
</dbReference>
<reference evidence="11" key="1">
    <citation type="submission" date="2025-08" db="UniProtKB">
        <authorList>
            <consortium name="RefSeq"/>
        </authorList>
    </citation>
    <scope>IDENTIFICATION</scope>
</reference>
<feature type="region of interest" description="Disordered" evidence="7">
    <location>
        <begin position="124"/>
        <end position="154"/>
    </location>
</feature>
<dbReference type="CDD" id="cd14698">
    <property type="entry name" value="bZIP_CNC"/>
    <property type="match status" value="1"/>
</dbReference>
<feature type="compositionally biased region" description="Low complexity" evidence="7">
    <location>
        <begin position="575"/>
        <end position="592"/>
    </location>
</feature>
<accession>A0A8B7XNT4</accession>
<dbReference type="PROSITE" id="PS00036">
    <property type="entry name" value="BZIP_BASIC"/>
    <property type="match status" value="1"/>
</dbReference>
<feature type="compositionally biased region" description="Basic and acidic residues" evidence="7">
    <location>
        <begin position="749"/>
        <end position="759"/>
    </location>
</feature>
<keyword evidence="5" id="KW-0539">Nucleus</keyword>
<evidence type="ECO:0000259" key="9">
    <source>
        <dbReference type="PROSITE" id="PS50217"/>
    </source>
</evidence>
<evidence type="ECO:0000256" key="4">
    <source>
        <dbReference type="ARBA" id="ARBA00023163"/>
    </source>
</evidence>
<keyword evidence="8" id="KW-0732">Signal</keyword>
<dbReference type="InterPro" id="IPR047167">
    <property type="entry name" value="NFE2-like"/>
</dbReference>
<dbReference type="GO" id="GO:0005634">
    <property type="term" value="C:nucleus"/>
    <property type="evidence" value="ECO:0007669"/>
    <property type="project" value="TreeGrafter"/>
</dbReference>
<evidence type="ECO:0000256" key="6">
    <source>
        <dbReference type="SAM" id="Coils"/>
    </source>
</evidence>
<feature type="compositionally biased region" description="Low complexity" evidence="7">
    <location>
        <begin position="124"/>
        <end position="152"/>
    </location>
</feature>
<dbReference type="GO" id="GO:0000978">
    <property type="term" value="F:RNA polymerase II cis-regulatory region sequence-specific DNA binding"/>
    <property type="evidence" value="ECO:0007669"/>
    <property type="project" value="InterPro"/>
</dbReference>
<dbReference type="GeneID" id="110974378"/>
<feature type="compositionally biased region" description="Low complexity" evidence="7">
    <location>
        <begin position="545"/>
        <end position="562"/>
    </location>
</feature>
<feature type="chain" id="PRO_5034221690" evidence="8">
    <location>
        <begin position="26"/>
        <end position="759"/>
    </location>
</feature>
<gene>
    <name evidence="11" type="primary">LOC110974378</name>
</gene>
<dbReference type="AlphaFoldDB" id="A0A8B7XNT4"/>
<dbReference type="RefSeq" id="XP_022081665.1">
    <property type="nucleotide sequence ID" value="XM_022225973.1"/>
</dbReference>